<protein>
    <recommendedName>
        <fullName evidence="4">Tat pathway signal sequence domain protein</fullName>
    </recommendedName>
</protein>
<dbReference type="RefSeq" id="WP_188165821.1">
    <property type="nucleotide sequence ID" value="NZ_JACVVX010000005.1"/>
</dbReference>
<dbReference type="EMBL" id="JACVVX010000005">
    <property type="protein sequence ID" value="MBD0416396.1"/>
    <property type="molecule type" value="Genomic_DNA"/>
</dbReference>
<gene>
    <name evidence="2" type="ORF">ICI42_17215</name>
</gene>
<keyword evidence="1" id="KW-0732">Signal</keyword>
<evidence type="ECO:0000313" key="3">
    <source>
        <dbReference type="Proteomes" id="UP000643405"/>
    </source>
</evidence>
<proteinExistence type="predicted"/>
<feature type="chain" id="PRO_5035209537" description="Tat pathway signal sequence domain protein" evidence="1">
    <location>
        <begin position="28"/>
        <end position="159"/>
    </location>
</feature>
<evidence type="ECO:0000256" key="1">
    <source>
        <dbReference type="SAM" id="SignalP"/>
    </source>
</evidence>
<feature type="signal peptide" evidence="1">
    <location>
        <begin position="1"/>
        <end position="27"/>
    </location>
</feature>
<name>A0A8J6U106_9HYPH</name>
<dbReference type="Proteomes" id="UP000643405">
    <property type="component" value="Unassembled WGS sequence"/>
</dbReference>
<keyword evidence="3" id="KW-1185">Reference proteome</keyword>
<evidence type="ECO:0008006" key="4">
    <source>
        <dbReference type="Google" id="ProtNLM"/>
    </source>
</evidence>
<sequence length="159" mass="16564">MNLQATTFRLLTSAAVLSFALTGAVLAQETPAPAPAAAPAQASSASLSLELNAAQPSEKGCRFTFVVLNDLGTELTKAAFEIALFDEIGVVDRLTVLDFKELPAGKTKVTRFDLSGTDCSKISRVLVNGSTGCEGQRIDPLACMRSLKTGSKAGIPFGV</sequence>
<dbReference type="AlphaFoldDB" id="A0A8J6U106"/>
<comment type="caution">
    <text evidence="2">The sequence shown here is derived from an EMBL/GenBank/DDBJ whole genome shotgun (WGS) entry which is preliminary data.</text>
</comment>
<accession>A0A8J6U106</accession>
<organism evidence="2 3">
    <name type="scientific">Oryzicola mucosus</name>
    <dbReference type="NCBI Taxonomy" id="2767425"/>
    <lineage>
        <taxon>Bacteria</taxon>
        <taxon>Pseudomonadati</taxon>
        <taxon>Pseudomonadota</taxon>
        <taxon>Alphaproteobacteria</taxon>
        <taxon>Hyphomicrobiales</taxon>
        <taxon>Phyllobacteriaceae</taxon>
        <taxon>Oryzicola</taxon>
    </lineage>
</organism>
<reference evidence="2" key="1">
    <citation type="submission" date="2020-09" db="EMBL/GenBank/DDBJ databases">
        <title>Genome seq and assembly of Tianweitania sp.</title>
        <authorList>
            <person name="Chhetri G."/>
        </authorList>
    </citation>
    <scope>NUCLEOTIDE SEQUENCE</scope>
    <source>
        <strain evidence="2">Rool2</strain>
    </source>
</reference>
<evidence type="ECO:0000313" key="2">
    <source>
        <dbReference type="EMBL" id="MBD0416396.1"/>
    </source>
</evidence>